<sequence length="993" mass="107201">MRWSIVLAGVLPLALAVPQAGVNFGRLNFGHADAVEDAAKAATASATLEAAPSSVSGSAASESSVFEWPTAEGINTSTLLTNGTRITDPVRIAYLTTLHDQVIANMNNGTAVPMNMVKRISKDPPYIHKRQELVADFLGLFIDLILTEYTGEFVKLEAEIGKLFAGGNDAWWDDTDRCRVHFQTQGGAHELIEGYDRGASDPTSKTSDNIGWNNPKDTDPPVLYFDDPDLGMYSVQFTATDTVAWSGLNGTKKCIVQGLCNPQYVFYHTGYRIILNTWQSQGVAADCEYLEDCKGLCNSGVLNQFTTGGDVWGGDCAVPCYDETDDLPTVPDQAPKIMVVGDSISHGMQDDWTWRYRLYSWLTGLGYQATFVGPYVGTHGMSGLDSSEPMAPLLAGETSMTFNVQGGYAGGVSSDFTGSGHAAYWGRQATQDVSQINGWVAQYQPDYLLILLGFNDLGWFVQGPDGLIGQMGNLVENAREAKADVKLLIGNVVQRLFIDGRQDLVDNTNTYNQLLKDTLPSWFRWESPIAYVDVASYYDCGPDSCPDGYDGLHPAVPGEHHIAQAFADMLGNEFDFPGQPYVVPSDLDGRPVSAPTNIKSYAYPEGIFTTWDNMPNNRGYEIRARLTGMTDWWSDGTVYPSTWGSWLSWLEAGQSWDTQVRTRGDFDTVSDWSDIVTVVANPATAPGPSVINTYPNLGPDVMTVNWEPVTGYDIHCYGVIIWDLDTPDAFISTYATIGTEMTFTDLIVGHRYGVWVASYINLSKGSVADFAVTPGGLPASANAIIFGGGVPLPPASLSYTEVDATTMTFTWPATVNAAGYTLYMRNLITDFSVVGSTTDTTLTLGFLFPGVWNYEYCIGSYNGNYESSYGGAGCVTPPICCGYSYSAEHGAVVDVSGNVFNATAMGPNTPPPQVIASNTATPFVLTTGANATVTVPASVIAGNATANATLLTMDPRVGQLYSMYHQAMASLQQNNVSIASLTFASPDTVVQLT</sequence>
<dbReference type="InterPro" id="IPR051532">
    <property type="entry name" value="Ester_Hydrolysis_Enzymes"/>
</dbReference>
<protein>
    <recommendedName>
        <fullName evidence="2">Fibronectin type-III domain-containing protein</fullName>
    </recommendedName>
</protein>
<dbReference type="EMBL" id="JAWCUI010000030">
    <property type="protein sequence ID" value="KAL1894857.1"/>
    <property type="molecule type" value="Genomic_DNA"/>
</dbReference>
<dbReference type="InterPro" id="IPR036116">
    <property type="entry name" value="FN3_sf"/>
</dbReference>
<evidence type="ECO:0000256" key="1">
    <source>
        <dbReference type="SAM" id="SignalP"/>
    </source>
</evidence>
<feature type="domain" description="Fibronectin type-III" evidence="2">
    <location>
        <begin position="686"/>
        <end position="765"/>
    </location>
</feature>
<feature type="domain" description="Fibronectin type-III" evidence="2">
    <location>
        <begin position="791"/>
        <end position="867"/>
    </location>
</feature>
<dbReference type="InterPro" id="IPR036514">
    <property type="entry name" value="SGNH_hydro_sf"/>
</dbReference>
<organism evidence="3 4">
    <name type="scientific">Sporothrix stenoceras</name>
    <dbReference type="NCBI Taxonomy" id="5173"/>
    <lineage>
        <taxon>Eukaryota</taxon>
        <taxon>Fungi</taxon>
        <taxon>Dikarya</taxon>
        <taxon>Ascomycota</taxon>
        <taxon>Pezizomycotina</taxon>
        <taxon>Sordariomycetes</taxon>
        <taxon>Sordariomycetidae</taxon>
        <taxon>Ophiostomatales</taxon>
        <taxon>Ophiostomataceae</taxon>
        <taxon>Sporothrix</taxon>
    </lineage>
</organism>
<evidence type="ECO:0000313" key="3">
    <source>
        <dbReference type="EMBL" id="KAL1894857.1"/>
    </source>
</evidence>
<reference evidence="3 4" key="1">
    <citation type="journal article" date="2024" name="IMA Fungus">
        <title>IMA Genome - F19 : A genome assembly and annotation guide to empower mycologists, including annotated draft genome sequences of Ceratocystis pirilliformis, Diaporthe australafricana, Fusarium ophioides, Paecilomyces lecythidis, and Sporothrix stenoceras.</title>
        <authorList>
            <person name="Aylward J."/>
            <person name="Wilson A.M."/>
            <person name="Visagie C.M."/>
            <person name="Spraker J."/>
            <person name="Barnes I."/>
            <person name="Buitendag C."/>
            <person name="Ceriani C."/>
            <person name="Del Mar Angel L."/>
            <person name="du Plessis D."/>
            <person name="Fuchs T."/>
            <person name="Gasser K."/>
            <person name="Kramer D."/>
            <person name="Li W."/>
            <person name="Munsamy K."/>
            <person name="Piso A."/>
            <person name="Price J.L."/>
            <person name="Sonnekus B."/>
            <person name="Thomas C."/>
            <person name="van der Nest A."/>
            <person name="van Dijk A."/>
            <person name="van Heerden A."/>
            <person name="van Vuuren N."/>
            <person name="Yilmaz N."/>
            <person name="Duong T.A."/>
            <person name="van der Merwe N.A."/>
            <person name="Wingfield M.J."/>
            <person name="Wingfield B.D."/>
        </authorList>
    </citation>
    <scope>NUCLEOTIDE SEQUENCE [LARGE SCALE GENOMIC DNA]</scope>
    <source>
        <strain evidence="3 4">CMW 5346</strain>
    </source>
</reference>
<accession>A0ABR3Z3M7</accession>
<dbReference type="Proteomes" id="UP001583186">
    <property type="component" value="Unassembled WGS sequence"/>
</dbReference>
<dbReference type="PANTHER" id="PTHR30383">
    <property type="entry name" value="THIOESTERASE 1/PROTEASE 1/LYSOPHOSPHOLIPASE L1"/>
    <property type="match status" value="1"/>
</dbReference>
<comment type="caution">
    <text evidence="3">The sequence shown here is derived from an EMBL/GenBank/DDBJ whole genome shotgun (WGS) entry which is preliminary data.</text>
</comment>
<proteinExistence type="predicted"/>
<name>A0ABR3Z3M7_9PEZI</name>
<dbReference type="CDD" id="cd00063">
    <property type="entry name" value="FN3"/>
    <property type="match status" value="1"/>
</dbReference>
<dbReference type="InterPro" id="IPR003961">
    <property type="entry name" value="FN3_dom"/>
</dbReference>
<dbReference type="InterPro" id="IPR013783">
    <property type="entry name" value="Ig-like_fold"/>
</dbReference>
<keyword evidence="4" id="KW-1185">Reference proteome</keyword>
<dbReference type="SMART" id="SM00060">
    <property type="entry name" value="FN3"/>
    <property type="match status" value="2"/>
</dbReference>
<dbReference type="Gene3D" id="3.40.50.1110">
    <property type="entry name" value="SGNH hydrolase"/>
    <property type="match status" value="1"/>
</dbReference>
<evidence type="ECO:0000259" key="2">
    <source>
        <dbReference type="SMART" id="SM00060"/>
    </source>
</evidence>
<evidence type="ECO:0000313" key="4">
    <source>
        <dbReference type="Proteomes" id="UP001583186"/>
    </source>
</evidence>
<feature type="signal peptide" evidence="1">
    <location>
        <begin position="1"/>
        <end position="16"/>
    </location>
</feature>
<dbReference type="Gene3D" id="2.60.40.10">
    <property type="entry name" value="Immunoglobulins"/>
    <property type="match status" value="1"/>
</dbReference>
<dbReference type="CDD" id="cd01833">
    <property type="entry name" value="XynB_like"/>
    <property type="match status" value="1"/>
</dbReference>
<dbReference type="PANTHER" id="PTHR30383:SF19">
    <property type="entry name" value="FIBRONECTIN TYPE-III DOMAIN-CONTAINING PROTEIN"/>
    <property type="match status" value="1"/>
</dbReference>
<keyword evidence="1" id="KW-0732">Signal</keyword>
<gene>
    <name evidence="3" type="ORF">Sste5346_005544</name>
</gene>
<feature type="chain" id="PRO_5045130207" description="Fibronectin type-III domain-containing protein" evidence="1">
    <location>
        <begin position="17"/>
        <end position="993"/>
    </location>
</feature>
<dbReference type="Pfam" id="PF13472">
    <property type="entry name" value="Lipase_GDSL_2"/>
    <property type="match status" value="1"/>
</dbReference>
<dbReference type="InterPro" id="IPR013830">
    <property type="entry name" value="SGNH_hydro"/>
</dbReference>
<dbReference type="SUPFAM" id="SSF52266">
    <property type="entry name" value="SGNH hydrolase"/>
    <property type="match status" value="1"/>
</dbReference>
<dbReference type="SUPFAM" id="SSF49265">
    <property type="entry name" value="Fibronectin type III"/>
    <property type="match status" value="2"/>
</dbReference>